<dbReference type="Proteomes" id="UP001634394">
    <property type="component" value="Unassembled WGS sequence"/>
</dbReference>
<organism evidence="1 2">
    <name type="scientific">Sinanodonta woodiana</name>
    <name type="common">Chinese pond mussel</name>
    <name type="synonym">Anodonta woodiana</name>
    <dbReference type="NCBI Taxonomy" id="1069815"/>
    <lineage>
        <taxon>Eukaryota</taxon>
        <taxon>Metazoa</taxon>
        <taxon>Spiralia</taxon>
        <taxon>Lophotrochozoa</taxon>
        <taxon>Mollusca</taxon>
        <taxon>Bivalvia</taxon>
        <taxon>Autobranchia</taxon>
        <taxon>Heteroconchia</taxon>
        <taxon>Palaeoheterodonta</taxon>
        <taxon>Unionida</taxon>
        <taxon>Unionoidea</taxon>
        <taxon>Unionidae</taxon>
        <taxon>Unioninae</taxon>
        <taxon>Sinanodonta</taxon>
    </lineage>
</organism>
<proteinExistence type="predicted"/>
<gene>
    <name evidence="1" type="ORF">ACJMK2_036579</name>
</gene>
<name>A0ABD3WIU8_SINWO</name>
<accession>A0ABD3WIU8</accession>
<sequence>MISLLCSWVDYVESTWIKNITFPIDSWSVFRKSVRTNNYVEGWHHRINAKAGKINLPFYVLLSCLYDESNSDTRKKYLQMQARIFSVWEEYQNGAIPSLKLLKRYSSMYGPTTE</sequence>
<keyword evidence="2" id="KW-1185">Reference proteome</keyword>
<dbReference type="EMBL" id="JBJQND010000006">
    <property type="protein sequence ID" value="KAL3873466.1"/>
    <property type="molecule type" value="Genomic_DNA"/>
</dbReference>
<comment type="caution">
    <text evidence="1">The sequence shown here is derived from an EMBL/GenBank/DDBJ whole genome shotgun (WGS) entry which is preliminary data.</text>
</comment>
<evidence type="ECO:0000313" key="2">
    <source>
        <dbReference type="Proteomes" id="UP001634394"/>
    </source>
</evidence>
<evidence type="ECO:0000313" key="1">
    <source>
        <dbReference type="EMBL" id="KAL3873466.1"/>
    </source>
</evidence>
<protein>
    <submittedName>
        <fullName evidence="1">Uncharacterized protein</fullName>
    </submittedName>
</protein>
<dbReference type="AlphaFoldDB" id="A0ABD3WIU8"/>
<reference evidence="1 2" key="1">
    <citation type="submission" date="2024-11" db="EMBL/GenBank/DDBJ databases">
        <title>Chromosome-level genome assembly of the freshwater bivalve Anodonta woodiana.</title>
        <authorList>
            <person name="Chen X."/>
        </authorList>
    </citation>
    <scope>NUCLEOTIDE SEQUENCE [LARGE SCALE GENOMIC DNA]</scope>
    <source>
        <strain evidence="1">MN2024</strain>
        <tissue evidence="1">Gills</tissue>
    </source>
</reference>